<keyword evidence="2" id="KW-1185">Reference proteome</keyword>
<gene>
    <name evidence="1" type="ORF">ACFFQ6_33620</name>
</gene>
<dbReference type="GeneID" id="93806794"/>
<dbReference type="RefSeq" id="WP_003944283.1">
    <property type="nucleotide sequence ID" value="NZ_JBEUOO010000068.1"/>
</dbReference>
<evidence type="ECO:0000313" key="1">
    <source>
        <dbReference type="EMBL" id="MFB9784644.1"/>
    </source>
</evidence>
<evidence type="ECO:0000313" key="2">
    <source>
        <dbReference type="Proteomes" id="UP001589587"/>
    </source>
</evidence>
<dbReference type="EMBL" id="JBHMAS010000090">
    <property type="protein sequence ID" value="MFB9784644.1"/>
    <property type="molecule type" value="Genomic_DNA"/>
</dbReference>
<proteinExistence type="predicted"/>
<dbReference type="Proteomes" id="UP001589587">
    <property type="component" value="Unassembled WGS sequence"/>
</dbReference>
<accession>A0ABV5XQD4</accession>
<name>A0ABV5XQD4_9NOCA</name>
<sequence>MCSISGATFHRGALAIVGTLLNGHGLIGRPGPLRTPNPLAHGVFDRGEGVEMSSDASGDLIAGGMVP</sequence>
<comment type="caution">
    <text evidence="1">The sequence shown here is derived from an EMBL/GenBank/DDBJ whole genome shotgun (WGS) entry which is preliminary data.</text>
</comment>
<organism evidence="1 2">
    <name type="scientific">Rhodococcus baikonurensis</name>
    <dbReference type="NCBI Taxonomy" id="172041"/>
    <lineage>
        <taxon>Bacteria</taxon>
        <taxon>Bacillati</taxon>
        <taxon>Actinomycetota</taxon>
        <taxon>Actinomycetes</taxon>
        <taxon>Mycobacteriales</taxon>
        <taxon>Nocardiaceae</taxon>
        <taxon>Rhodococcus</taxon>
        <taxon>Rhodococcus erythropolis group</taxon>
    </lineage>
</organism>
<reference evidence="1 2" key="1">
    <citation type="submission" date="2024-09" db="EMBL/GenBank/DDBJ databases">
        <authorList>
            <person name="Sun Q."/>
            <person name="Mori K."/>
        </authorList>
    </citation>
    <scope>NUCLEOTIDE SEQUENCE [LARGE SCALE GENOMIC DNA]</scope>
    <source>
        <strain evidence="1 2">JCM 11411</strain>
    </source>
</reference>
<protein>
    <submittedName>
        <fullName evidence="1">Uncharacterized protein</fullName>
    </submittedName>
</protein>